<gene>
    <name evidence="1" type="ORF">HOLleu_25305</name>
</gene>
<keyword evidence="2" id="KW-1185">Reference proteome</keyword>
<dbReference type="OrthoDB" id="6153294at2759"/>
<dbReference type="PANTHER" id="PTHR46704:SF1">
    <property type="entry name" value="TELOMERE LENGTH REGULATION PROTEIN TEL2 HOMOLOG"/>
    <property type="match status" value="1"/>
</dbReference>
<accession>A0A9Q1H4F8</accession>
<dbReference type="PANTHER" id="PTHR46704">
    <property type="entry name" value="CXC DOMAIN-CONTAINING PROTEIN-RELATED"/>
    <property type="match status" value="1"/>
</dbReference>
<dbReference type="EMBL" id="JAIZAY010000012">
    <property type="protein sequence ID" value="KAJ8031936.1"/>
    <property type="molecule type" value="Genomic_DNA"/>
</dbReference>
<reference evidence="1" key="1">
    <citation type="submission" date="2021-10" db="EMBL/GenBank/DDBJ databases">
        <title>Tropical sea cucumber genome reveals ecological adaptation and Cuvierian tubules defense mechanism.</title>
        <authorList>
            <person name="Chen T."/>
        </authorList>
    </citation>
    <scope>NUCLEOTIDE SEQUENCE</scope>
    <source>
        <strain evidence="1">Nanhai2018</strain>
        <tissue evidence="1">Muscle</tissue>
    </source>
</reference>
<comment type="caution">
    <text evidence="1">The sequence shown here is derived from an EMBL/GenBank/DDBJ whole genome shotgun (WGS) entry which is preliminary data.</text>
</comment>
<evidence type="ECO:0000313" key="2">
    <source>
        <dbReference type="Proteomes" id="UP001152320"/>
    </source>
</evidence>
<protein>
    <submittedName>
        <fullName evidence="1">Uncharacterized protein</fullName>
    </submittedName>
</protein>
<dbReference type="Proteomes" id="UP001152320">
    <property type="component" value="Chromosome 12"/>
</dbReference>
<organism evidence="1 2">
    <name type="scientific">Holothuria leucospilota</name>
    <name type="common">Black long sea cucumber</name>
    <name type="synonym">Mertensiothuria leucospilota</name>
    <dbReference type="NCBI Taxonomy" id="206669"/>
    <lineage>
        <taxon>Eukaryota</taxon>
        <taxon>Metazoa</taxon>
        <taxon>Echinodermata</taxon>
        <taxon>Eleutherozoa</taxon>
        <taxon>Echinozoa</taxon>
        <taxon>Holothuroidea</taxon>
        <taxon>Aspidochirotacea</taxon>
        <taxon>Aspidochirotida</taxon>
        <taxon>Holothuriidae</taxon>
        <taxon>Holothuria</taxon>
    </lineage>
</organism>
<proteinExistence type="predicted"/>
<evidence type="ECO:0000313" key="1">
    <source>
        <dbReference type="EMBL" id="KAJ8031936.1"/>
    </source>
</evidence>
<sequence length="347" mass="39254">MEMVQILRKFLKGERLGIWDLIQAMAEMLPTLLLQDNLYTKSLSVYLQYLVKLSETAPEIFQHFSGGLHVVRRSDHLWAGLSADLVFEQVLMRSKKTTGGLTRGRWMTETQQLIWLMAHPHCAEVNNAMQQLAGINYTTNEQHKDTTNARQERDMADTVSASEDTDLLVLLCFHTTEDSLDIFFIPEGKTGTKKQSRCWNIKHVQKVLGEDVCQNILFTHAILGCDRTSRLYRLGKGLSLKHIRTDVCFRAQAKVFMDGRSTMEDTAKAGESALVSLYKGSAGDTLDKLRLERFQQKVATSAAFDQRTCLLRHLLQSSTASMCISKSKRGKKSQLSISDIRMESSGR</sequence>
<name>A0A9Q1H4F8_HOLLE</name>
<dbReference type="AlphaFoldDB" id="A0A9Q1H4F8"/>